<dbReference type="Pfam" id="PF00850">
    <property type="entry name" value="Hist_deacetyl"/>
    <property type="match status" value="1"/>
</dbReference>
<evidence type="ECO:0000313" key="4">
    <source>
        <dbReference type="WBParaSite" id="PDA_v2.g18017.t1"/>
    </source>
</evidence>
<dbReference type="Gene3D" id="3.40.800.20">
    <property type="entry name" value="Histone deacetylase domain"/>
    <property type="match status" value="1"/>
</dbReference>
<name>A0A914PI40_9BILA</name>
<dbReference type="InterPro" id="IPR023696">
    <property type="entry name" value="Ureohydrolase_dom_sf"/>
</dbReference>
<dbReference type="PANTHER" id="PTHR10625">
    <property type="entry name" value="HISTONE DEACETYLASE HDAC1-RELATED"/>
    <property type="match status" value="1"/>
</dbReference>
<evidence type="ECO:0000313" key="3">
    <source>
        <dbReference type="Proteomes" id="UP000887578"/>
    </source>
</evidence>
<dbReference type="GO" id="GO:0141221">
    <property type="term" value="F:histone deacetylase activity, hydrolytic mechanism"/>
    <property type="evidence" value="ECO:0007669"/>
    <property type="project" value="UniProtKB-EC"/>
</dbReference>
<sequence>MSKTFYISDLSLLKHRCEWDSTHIEIPERLEEISKRLEISGLLDQCERLEPRFATKDEILAVHSKEYFNKIKNSKGLNLDELEDLSSQFEDIYLNEFTYDAAMKSAGCALELTEMVLNNPGSNGFAAIRPPGHHAAPNEGCGFCILNNIAICAKKARSMGLKKVLIVDWDVHAGQGTQYCIEDDSNIYLVSMHRYESGHFWPNLPESNVENAYKQTLNVPLQRTGLGDAEYATFIDLLVRPIIADFKPDLILVSCGFDAAFGDREGEMKVTPAGYGHLVGTLASLEIPLVVLLEGGYFLDAIPEDAFHTVKALIEREPTKLPLGFPSLGTVDEIFMKNLLTIMSKVQERFPTLKLLLEQFEHLTGNAVPIQEIQYTGERDFSLPFPTRGVYGDFPELNRFQETFHKQLLPQYLNPPKREILEISSKDKTVFIKCNGNIVVSFTPNSRKSIRKHEVSFIFYFIYLPLSWQFELKWAQLMDEILKSDGEKESKLELPKCLNLLNSILLRV</sequence>
<dbReference type="InterPro" id="IPR000286">
    <property type="entry name" value="HDACs"/>
</dbReference>
<dbReference type="InterPro" id="IPR023801">
    <property type="entry name" value="His_deacetylse_dom"/>
</dbReference>
<comment type="catalytic activity">
    <reaction evidence="1">
        <text>N(6)-acetyl-L-lysyl-[histone] + H2O = L-lysyl-[histone] + acetate</text>
        <dbReference type="Rhea" id="RHEA:58196"/>
        <dbReference type="Rhea" id="RHEA-COMP:9845"/>
        <dbReference type="Rhea" id="RHEA-COMP:11338"/>
        <dbReference type="ChEBI" id="CHEBI:15377"/>
        <dbReference type="ChEBI" id="CHEBI:29969"/>
        <dbReference type="ChEBI" id="CHEBI:30089"/>
        <dbReference type="ChEBI" id="CHEBI:61930"/>
        <dbReference type="EC" id="3.5.1.98"/>
    </reaction>
</comment>
<dbReference type="Proteomes" id="UP000887578">
    <property type="component" value="Unplaced"/>
</dbReference>
<dbReference type="InterPro" id="IPR037138">
    <property type="entry name" value="His_deacetylse_dom_sf"/>
</dbReference>
<dbReference type="GO" id="GO:0040029">
    <property type="term" value="P:epigenetic regulation of gene expression"/>
    <property type="evidence" value="ECO:0007669"/>
    <property type="project" value="TreeGrafter"/>
</dbReference>
<feature type="domain" description="Histone deacetylase" evidence="2">
    <location>
        <begin position="23"/>
        <end position="312"/>
    </location>
</feature>
<reference evidence="4" key="1">
    <citation type="submission" date="2022-11" db="UniProtKB">
        <authorList>
            <consortium name="WormBaseParasite"/>
        </authorList>
    </citation>
    <scope>IDENTIFICATION</scope>
</reference>
<organism evidence="3 4">
    <name type="scientific">Panagrolaimus davidi</name>
    <dbReference type="NCBI Taxonomy" id="227884"/>
    <lineage>
        <taxon>Eukaryota</taxon>
        <taxon>Metazoa</taxon>
        <taxon>Ecdysozoa</taxon>
        <taxon>Nematoda</taxon>
        <taxon>Chromadorea</taxon>
        <taxon>Rhabditida</taxon>
        <taxon>Tylenchina</taxon>
        <taxon>Panagrolaimomorpha</taxon>
        <taxon>Panagrolaimoidea</taxon>
        <taxon>Panagrolaimidae</taxon>
        <taxon>Panagrolaimus</taxon>
    </lineage>
</organism>
<evidence type="ECO:0000256" key="1">
    <source>
        <dbReference type="ARBA" id="ARBA00048287"/>
    </source>
</evidence>
<proteinExistence type="predicted"/>
<evidence type="ECO:0000259" key="2">
    <source>
        <dbReference type="Pfam" id="PF00850"/>
    </source>
</evidence>
<accession>A0A914PI40</accession>
<dbReference type="GO" id="GO:0000118">
    <property type="term" value="C:histone deacetylase complex"/>
    <property type="evidence" value="ECO:0007669"/>
    <property type="project" value="TreeGrafter"/>
</dbReference>
<dbReference type="WBParaSite" id="PDA_v2.g18017.t1">
    <property type="protein sequence ID" value="PDA_v2.g18017.t1"/>
    <property type="gene ID" value="PDA_v2.g18017"/>
</dbReference>
<dbReference type="PRINTS" id="PR01270">
    <property type="entry name" value="HDASUPER"/>
</dbReference>
<dbReference type="AlphaFoldDB" id="A0A914PI40"/>
<protein>
    <submittedName>
        <fullName evidence="4">Histone deacetylase domain-containing protein</fullName>
    </submittedName>
</protein>
<dbReference type="SUPFAM" id="SSF52768">
    <property type="entry name" value="Arginase/deacetylase"/>
    <property type="match status" value="1"/>
</dbReference>
<dbReference type="PANTHER" id="PTHR10625:SF45">
    <property type="entry name" value="HISTONE DEACETYLASE DOMAIN-CONTAINING PROTEIN"/>
    <property type="match status" value="1"/>
</dbReference>
<keyword evidence="3" id="KW-1185">Reference proteome</keyword>